<dbReference type="OrthoDB" id="468458at2"/>
<sequence>MLIKDIQLSELPSVYLLNKDNLPSYAAIYFVSDGTGQILYIGRTVNLVARWREHHRFGQLKRLNRKNQISISWLECSNNMNTLANLETEFIELYKPPLNWTKVVTPIRRITPVETALQQSFQQLAKFNTMIFGFDPIAGEEPPTIYLFYPVYGRRGVSGGIRSALKNINKKASSLKWKEYHTEPKSFGKFGYWETNYKGIRIDLTPAQELVNVMSDSTRRTVAGVELMAFSSQQLEILIENSPDFKEEFSSLEALEEDPIPLELASKLQPCQGNNKNVVEVEPWEELELMPEGEVRVMSRQFLYVDSVEVEVCANDNGKYFVRHNVFWWIEHRQKNPHPEYDCIINNLKAAVDRLPTIKWAGYKFRFETIFFKEDDVEVEDILLLPLAMFEELIKDTLRFRSPLKETIQTGEYQPQPNDGANIKLCVWLQHNSLFSLLKPATNE</sequence>
<name>A0A9X5I3A7_9CYAN</name>
<dbReference type="SUPFAM" id="SSF82771">
    <property type="entry name" value="GIY-YIG endonuclease"/>
    <property type="match status" value="1"/>
</dbReference>
<dbReference type="CDD" id="cd00719">
    <property type="entry name" value="GIY-YIG_SF"/>
    <property type="match status" value="1"/>
</dbReference>
<feature type="domain" description="GIY-YIG" evidence="1">
    <location>
        <begin position="24"/>
        <end position="100"/>
    </location>
</feature>
<reference evidence="2 3" key="1">
    <citation type="journal article" date="2015" name="Genome Announc.">
        <title>Draft Genome Sequence of the Terrestrial Cyanobacterium Scytonema millei VB511283, Isolated from Eastern India.</title>
        <authorList>
            <person name="Sen D."/>
            <person name="Chandrababunaidu M.M."/>
            <person name="Singh D."/>
            <person name="Sanghi N."/>
            <person name="Ghorai A."/>
            <person name="Mishra G.P."/>
            <person name="Madduluri M."/>
            <person name="Adhikary S.P."/>
            <person name="Tripathy S."/>
        </authorList>
    </citation>
    <scope>NUCLEOTIDE SEQUENCE [LARGE SCALE GENOMIC DNA]</scope>
    <source>
        <strain evidence="2 3">VB511283</strain>
    </source>
</reference>
<keyword evidence="3" id="KW-1185">Reference proteome</keyword>
<evidence type="ECO:0000259" key="1">
    <source>
        <dbReference type="PROSITE" id="PS50164"/>
    </source>
</evidence>
<dbReference type="Proteomes" id="UP000031532">
    <property type="component" value="Unassembled WGS sequence"/>
</dbReference>
<gene>
    <name evidence="2" type="ORF">QH73_0002880</name>
</gene>
<dbReference type="AlphaFoldDB" id="A0A9X5I3A7"/>
<protein>
    <submittedName>
        <fullName evidence="2">GIY-YIG nuclease family protein</fullName>
    </submittedName>
</protein>
<comment type="caution">
    <text evidence="2">The sequence shown here is derived from an EMBL/GenBank/DDBJ whole genome shotgun (WGS) entry which is preliminary data.</text>
</comment>
<dbReference type="EMBL" id="JTJC03000001">
    <property type="protein sequence ID" value="NHC33616.1"/>
    <property type="molecule type" value="Genomic_DNA"/>
</dbReference>
<accession>A0A9X5I3A7</accession>
<dbReference type="RefSeq" id="WP_039715151.1">
    <property type="nucleotide sequence ID" value="NZ_JTJC03000001.1"/>
</dbReference>
<dbReference type="Gene3D" id="3.40.1440.10">
    <property type="entry name" value="GIY-YIG endonuclease"/>
    <property type="match status" value="1"/>
</dbReference>
<dbReference type="InterPro" id="IPR035901">
    <property type="entry name" value="GIY-YIG_endonuc_sf"/>
</dbReference>
<dbReference type="SMART" id="SM00465">
    <property type="entry name" value="GIYc"/>
    <property type="match status" value="1"/>
</dbReference>
<evidence type="ECO:0000313" key="2">
    <source>
        <dbReference type="EMBL" id="NHC33616.1"/>
    </source>
</evidence>
<dbReference type="PROSITE" id="PS50164">
    <property type="entry name" value="GIY_YIG"/>
    <property type="match status" value="1"/>
</dbReference>
<organism evidence="2 3">
    <name type="scientific">Scytonema millei VB511283</name>
    <dbReference type="NCBI Taxonomy" id="1245923"/>
    <lineage>
        <taxon>Bacteria</taxon>
        <taxon>Bacillati</taxon>
        <taxon>Cyanobacteriota</taxon>
        <taxon>Cyanophyceae</taxon>
        <taxon>Nostocales</taxon>
        <taxon>Scytonemataceae</taxon>
        <taxon>Scytonema</taxon>
    </lineage>
</organism>
<dbReference type="InterPro" id="IPR000305">
    <property type="entry name" value="GIY-YIG_endonuc"/>
</dbReference>
<evidence type="ECO:0000313" key="3">
    <source>
        <dbReference type="Proteomes" id="UP000031532"/>
    </source>
</evidence>
<dbReference type="Pfam" id="PF01541">
    <property type="entry name" value="GIY-YIG"/>
    <property type="match status" value="1"/>
</dbReference>
<proteinExistence type="predicted"/>